<dbReference type="SUPFAM" id="SSF46785">
    <property type="entry name" value="Winged helix' DNA-binding domain"/>
    <property type="match status" value="1"/>
</dbReference>
<dbReference type="Gene3D" id="3.40.50.300">
    <property type="entry name" value="P-loop containing nucleotide triphosphate hydrolases"/>
    <property type="match status" value="1"/>
</dbReference>
<keyword evidence="2" id="KW-1185">Reference proteome</keyword>
<organism evidence="1 2">
    <name type="scientific">Campylobacter devanensis</name>
    <dbReference type="NCBI Taxonomy" id="3161138"/>
    <lineage>
        <taxon>Bacteria</taxon>
        <taxon>Pseudomonadati</taxon>
        <taxon>Campylobacterota</taxon>
        <taxon>Epsilonproteobacteria</taxon>
        <taxon>Campylobacterales</taxon>
        <taxon>Campylobacteraceae</taxon>
        <taxon>Campylobacter</taxon>
    </lineage>
</organism>
<dbReference type="InterPro" id="IPR027417">
    <property type="entry name" value="P-loop_NTPase"/>
</dbReference>
<dbReference type="EMBL" id="CP018788">
    <property type="protein sequence ID" value="ARQ98353.1"/>
    <property type="molecule type" value="Genomic_DNA"/>
</dbReference>
<evidence type="ECO:0000313" key="1">
    <source>
        <dbReference type="EMBL" id="ARQ98353.1"/>
    </source>
</evidence>
<gene>
    <name evidence="1" type="ORF">CIGN_0007</name>
</gene>
<dbReference type="STRING" id="1660064.CIGN_0007"/>
<accession>A0A1X9SQ25</accession>
<dbReference type="KEGG" id="cdev:CIGN_0007"/>
<proteinExistence type="predicted"/>
<sequence length="354" mass="40712">MNILENLYQNQPKSREFLERKIRIEGSKILLKGANGSGKSSLILNHLSKFNNFLYIDLDDIRSFGIELNNLNEFIKAKNIKALAIENLKSKIELPICDNIIISTDLNSLHIDGLNQLEILGLDYEEFILFYRKNYEARTLFSHFLIRGNLAFSPFLSEFETTAFLQKHIKASKGDLNSKILANIANFIHQPLNSFKIYKTLKTHMKLSKDKLYQNITDLEDQNLIKTISNINDNIALKRVYFSNFALKSTLSLHKDPKATIANMVFCELLKLKKEIKYSNQIDFIIPDMSYGILILPFLPSELAILKAKKLSNHCNDLGLKKVDIISNSQSQIAKFEKITYNVMPFWQWAVGLN</sequence>
<protein>
    <submittedName>
        <fullName evidence="1">ATPase, AAA family</fullName>
    </submittedName>
</protein>
<evidence type="ECO:0000313" key="2">
    <source>
        <dbReference type="Proteomes" id="UP000194309"/>
    </source>
</evidence>
<name>A0A1X9SQ25_9BACT</name>
<dbReference type="AlphaFoldDB" id="A0A1X9SQ25"/>
<reference evidence="1 2" key="1">
    <citation type="journal article" date="2017" name="Genome Biol. Evol.">
        <title>Comparative Genomic Analysis Identifies a Campylobacter Clade Deficient in Selenium Metabolism.</title>
        <authorList>
            <person name="Miller W.G."/>
            <person name="Yee E."/>
            <person name="Lopes B.S."/>
            <person name="Chapman M.H."/>
            <person name="Huynh S."/>
            <person name="Bono J.L."/>
            <person name="Parker C.T."/>
            <person name="Strachan N.J.C."/>
            <person name="Forbes K.J."/>
        </authorList>
    </citation>
    <scope>NUCLEOTIDE SEQUENCE [LARGE SCALE GENOMIC DNA]</scope>
    <source>
        <strain evidence="1 2">NCTC 13003</strain>
    </source>
</reference>
<dbReference type="SUPFAM" id="SSF52540">
    <property type="entry name" value="P-loop containing nucleoside triphosphate hydrolases"/>
    <property type="match status" value="1"/>
</dbReference>
<accession>A0A381D671</accession>
<dbReference type="InterPro" id="IPR036390">
    <property type="entry name" value="WH_DNA-bd_sf"/>
</dbReference>
<dbReference type="OrthoDB" id="5372242at2"/>
<dbReference type="Proteomes" id="UP000194309">
    <property type="component" value="Chromosome"/>
</dbReference>